<evidence type="ECO:0000313" key="2">
    <source>
        <dbReference type="EMBL" id="CAF9941382.1"/>
    </source>
</evidence>
<evidence type="ECO:0000313" key="3">
    <source>
        <dbReference type="Proteomes" id="UP000664203"/>
    </source>
</evidence>
<protein>
    <submittedName>
        <fullName evidence="2">Uncharacterized protein</fullName>
    </submittedName>
</protein>
<proteinExistence type="predicted"/>
<comment type="caution">
    <text evidence="2">The sequence shown here is derived from an EMBL/GenBank/DDBJ whole genome shotgun (WGS) entry which is preliminary data.</text>
</comment>
<accession>A0A8H3J656</accession>
<dbReference type="OrthoDB" id="2559882at2759"/>
<dbReference type="AlphaFoldDB" id="A0A8H3J656"/>
<name>A0A8H3J656_9LECA</name>
<dbReference type="EMBL" id="CAJPDR010000655">
    <property type="protein sequence ID" value="CAF9941382.1"/>
    <property type="molecule type" value="Genomic_DNA"/>
</dbReference>
<keyword evidence="3" id="KW-1185">Reference proteome</keyword>
<sequence>MSLGTDQSHAVGDSIVPQILQEKLPQKVEEIVPNAIHDTGATGAKSHATGDSAVPKVAQEAVPKKAEEVLPEKVHPTA</sequence>
<feature type="compositionally biased region" description="Basic and acidic residues" evidence="1">
    <location>
        <begin position="62"/>
        <end position="78"/>
    </location>
</feature>
<gene>
    <name evidence="2" type="ORF">ALECFALPRED_009091</name>
</gene>
<evidence type="ECO:0000256" key="1">
    <source>
        <dbReference type="SAM" id="MobiDB-lite"/>
    </source>
</evidence>
<dbReference type="Proteomes" id="UP000664203">
    <property type="component" value="Unassembled WGS sequence"/>
</dbReference>
<organism evidence="2 3">
    <name type="scientific">Alectoria fallacina</name>
    <dbReference type="NCBI Taxonomy" id="1903189"/>
    <lineage>
        <taxon>Eukaryota</taxon>
        <taxon>Fungi</taxon>
        <taxon>Dikarya</taxon>
        <taxon>Ascomycota</taxon>
        <taxon>Pezizomycotina</taxon>
        <taxon>Lecanoromycetes</taxon>
        <taxon>OSLEUM clade</taxon>
        <taxon>Lecanoromycetidae</taxon>
        <taxon>Lecanorales</taxon>
        <taxon>Lecanorineae</taxon>
        <taxon>Parmeliaceae</taxon>
        <taxon>Alectoria</taxon>
    </lineage>
</organism>
<feature type="region of interest" description="Disordered" evidence="1">
    <location>
        <begin position="39"/>
        <end position="78"/>
    </location>
</feature>
<reference evidence="2" key="1">
    <citation type="submission" date="2021-03" db="EMBL/GenBank/DDBJ databases">
        <authorList>
            <person name="Tagirdzhanova G."/>
        </authorList>
    </citation>
    <scope>NUCLEOTIDE SEQUENCE</scope>
</reference>